<proteinExistence type="predicted"/>
<feature type="transmembrane region" description="Helical" evidence="1">
    <location>
        <begin position="12"/>
        <end position="35"/>
    </location>
</feature>
<dbReference type="RefSeq" id="WP_250867313.1">
    <property type="nucleotide sequence ID" value="NZ_JAGSOI010000006.1"/>
</dbReference>
<accession>A0A9E4ZG67</accession>
<dbReference type="AlphaFoldDB" id="A0A9E4ZG67"/>
<comment type="caution">
    <text evidence="3">The sequence shown here is derived from an EMBL/GenBank/DDBJ whole genome shotgun (WGS) entry which is preliminary data.</text>
</comment>
<reference evidence="3" key="1">
    <citation type="journal article" date="2021" name="mSystems">
        <title>Bacteria and Archaea Synergistically Convert Glycine Betaine to Biogenic Methane in the Formosa Cold Seep of the South China Sea.</title>
        <authorList>
            <person name="Li L."/>
            <person name="Zhang W."/>
            <person name="Zhang S."/>
            <person name="Song L."/>
            <person name="Sun Q."/>
            <person name="Zhang H."/>
            <person name="Xiang H."/>
            <person name="Dong X."/>
        </authorList>
    </citation>
    <scope>NUCLEOTIDE SEQUENCE</scope>
    <source>
        <strain evidence="3">LLY</strain>
    </source>
</reference>
<feature type="transmembrane region" description="Helical" evidence="1">
    <location>
        <begin position="55"/>
        <end position="77"/>
    </location>
</feature>
<gene>
    <name evidence="2" type="ORF">KDK67_02760</name>
    <name evidence="3" type="ORF">KDK67_06095</name>
</gene>
<evidence type="ECO:0000313" key="3">
    <source>
        <dbReference type="EMBL" id="MCM1986573.1"/>
    </source>
</evidence>
<evidence type="ECO:0000256" key="1">
    <source>
        <dbReference type="SAM" id="Phobius"/>
    </source>
</evidence>
<dbReference type="EMBL" id="JAGSOI010000018">
    <property type="protein sequence ID" value="MCM1986573.1"/>
    <property type="molecule type" value="Genomic_DNA"/>
</dbReference>
<keyword evidence="4" id="KW-1185">Reference proteome</keyword>
<organism evidence="3 4">
    <name type="scientific">Methanococcoides seepicolus</name>
    <dbReference type="NCBI Taxonomy" id="2828780"/>
    <lineage>
        <taxon>Archaea</taxon>
        <taxon>Methanobacteriati</taxon>
        <taxon>Methanobacteriota</taxon>
        <taxon>Stenosarchaea group</taxon>
        <taxon>Methanomicrobia</taxon>
        <taxon>Methanosarcinales</taxon>
        <taxon>Methanosarcinaceae</taxon>
        <taxon>Methanococcoides</taxon>
    </lineage>
</organism>
<dbReference type="Proteomes" id="UP001056766">
    <property type="component" value="Unassembled WGS sequence"/>
</dbReference>
<evidence type="ECO:0000313" key="4">
    <source>
        <dbReference type="Proteomes" id="UP001056766"/>
    </source>
</evidence>
<reference evidence="3" key="2">
    <citation type="submission" date="2021-04" db="EMBL/GenBank/DDBJ databases">
        <authorList>
            <person name="Dong X."/>
        </authorList>
    </citation>
    <scope>NUCLEOTIDE SEQUENCE</scope>
    <source>
        <strain evidence="3">LLY</strain>
    </source>
</reference>
<sequence length="82" mass="9359">MASEMKTERSMFMTIFDILFIFILAGICIVVPVIIQGTVLVGWEGTGTMQFVWDPVQYFGLLAVILVFFGVVLYHSVKNYRF</sequence>
<keyword evidence="1" id="KW-0812">Transmembrane</keyword>
<name>A0A9E4ZG67_9EURY</name>
<dbReference type="EMBL" id="JAGSOI010000006">
    <property type="protein sequence ID" value="MCM1985942.1"/>
    <property type="molecule type" value="Genomic_DNA"/>
</dbReference>
<keyword evidence="1" id="KW-0472">Membrane</keyword>
<keyword evidence="1" id="KW-1133">Transmembrane helix</keyword>
<evidence type="ECO:0000313" key="2">
    <source>
        <dbReference type="EMBL" id="MCM1985942.1"/>
    </source>
</evidence>
<protein>
    <submittedName>
        <fullName evidence="3">AcrB/AcrD/AcrF family protein</fullName>
    </submittedName>
</protein>